<feature type="region of interest" description="Disordered" evidence="1">
    <location>
        <begin position="50"/>
        <end position="100"/>
    </location>
</feature>
<dbReference type="EMBL" id="JACIEM010000007">
    <property type="protein sequence ID" value="MBB4005561.1"/>
    <property type="molecule type" value="Genomic_DNA"/>
</dbReference>
<reference evidence="2 3" key="1">
    <citation type="submission" date="2020-08" db="EMBL/GenBank/DDBJ databases">
        <title>Genomic Encyclopedia of Type Strains, Phase IV (KMG-IV): sequencing the most valuable type-strain genomes for metagenomic binning, comparative biology and taxonomic classification.</title>
        <authorList>
            <person name="Goeker M."/>
        </authorList>
    </citation>
    <scope>NUCLEOTIDE SEQUENCE [LARGE SCALE GENOMIC DNA]</scope>
    <source>
        <strain evidence="2 3">DSM 103570</strain>
    </source>
</reference>
<dbReference type="RefSeq" id="WP_183211172.1">
    <property type="nucleotide sequence ID" value="NZ_JAAAMM010000007.1"/>
</dbReference>
<evidence type="ECO:0000313" key="3">
    <source>
        <dbReference type="Proteomes" id="UP000588647"/>
    </source>
</evidence>
<accession>A0A7W6HI11</accession>
<comment type="caution">
    <text evidence="2">The sequence shown here is derived from an EMBL/GenBank/DDBJ whole genome shotgun (WGS) entry which is preliminary data.</text>
</comment>
<proteinExistence type="predicted"/>
<dbReference type="Proteomes" id="UP000588647">
    <property type="component" value="Unassembled WGS sequence"/>
</dbReference>
<sequence>MSEIENLAATVCAVARPGAKPKEIVAAVREKHPEASRKDVVRAAFYALTDGTSDDPERHKNLHSFAISERASVGSPDDELGKAKKPQKAARSSKAPKAKA</sequence>
<dbReference type="AlphaFoldDB" id="A0A7W6HI11"/>
<keyword evidence="3" id="KW-1185">Reference proteome</keyword>
<name>A0A7W6HI11_9HYPH</name>
<evidence type="ECO:0000313" key="2">
    <source>
        <dbReference type="EMBL" id="MBB4005561.1"/>
    </source>
</evidence>
<protein>
    <submittedName>
        <fullName evidence="2">Uncharacterized protein</fullName>
    </submittedName>
</protein>
<gene>
    <name evidence="2" type="ORF">GGR03_004663</name>
</gene>
<organism evidence="2 3">
    <name type="scientific">Aurantimonas endophytica</name>
    <dbReference type="NCBI Taxonomy" id="1522175"/>
    <lineage>
        <taxon>Bacteria</taxon>
        <taxon>Pseudomonadati</taxon>
        <taxon>Pseudomonadota</taxon>
        <taxon>Alphaproteobacteria</taxon>
        <taxon>Hyphomicrobiales</taxon>
        <taxon>Aurantimonadaceae</taxon>
        <taxon>Aurantimonas</taxon>
    </lineage>
</organism>
<evidence type="ECO:0000256" key="1">
    <source>
        <dbReference type="SAM" id="MobiDB-lite"/>
    </source>
</evidence>